<keyword evidence="1" id="KW-1133">Transmembrane helix</keyword>
<keyword evidence="3" id="KW-1185">Reference proteome</keyword>
<feature type="transmembrane region" description="Helical" evidence="1">
    <location>
        <begin position="6"/>
        <end position="29"/>
    </location>
</feature>
<keyword evidence="1" id="KW-0472">Membrane</keyword>
<feature type="transmembrane region" description="Helical" evidence="1">
    <location>
        <begin position="41"/>
        <end position="60"/>
    </location>
</feature>
<reference evidence="2" key="1">
    <citation type="submission" date="2024-03" db="EMBL/GenBank/DDBJ databases">
        <title>The Complete Genome of 'Candidatus Phytoplasma fraxini' AshY1 from the Ash Yellows Group.</title>
        <authorList>
            <person name="Boehm J.W."/>
            <person name="Huettel B."/>
            <person name="Schneider B."/>
            <person name="Kube M."/>
        </authorList>
    </citation>
    <scope>NUCLEOTIDE SEQUENCE [LARGE SCALE GENOMIC DNA]</scope>
    <source>
        <strain evidence="2">AshY1</strain>
    </source>
</reference>
<dbReference type="Proteomes" id="UP001484199">
    <property type="component" value="Chromosome"/>
</dbReference>
<protein>
    <submittedName>
        <fullName evidence="2">Uncharacterized protein</fullName>
    </submittedName>
</protein>
<proteinExistence type="predicted"/>
<gene>
    <name evidence="2" type="ORF">AshY1_01390</name>
</gene>
<keyword evidence="1" id="KW-0812">Transmembrane</keyword>
<sequence>MIMWLWFQWLITFVKKWLLVLFVSLLTFIKDWFHGFTIAEILNRRFDFIATNILITSFLIGFKPILIGLTNILLSPFHVINLIFQKFRSKKLNNKEKEYIQLIVQEVYHHQREKDNKTLKSNLIELKEREETEENE</sequence>
<dbReference type="EMBL" id="CP146843">
    <property type="protein sequence ID" value="WYY26283.1"/>
    <property type="molecule type" value="Genomic_DNA"/>
</dbReference>
<organism evidence="2 3">
    <name type="scientific">Ash yellows phytoplasma</name>
    <dbReference type="NCBI Taxonomy" id="35780"/>
    <lineage>
        <taxon>Bacteria</taxon>
        <taxon>Bacillati</taxon>
        <taxon>Mycoplasmatota</taxon>
        <taxon>Mollicutes</taxon>
        <taxon>Acholeplasmatales</taxon>
        <taxon>Acholeplasmataceae</taxon>
        <taxon>Candidatus Phytoplasma</taxon>
        <taxon>16SrVII (Ash yellows group)</taxon>
    </lineage>
</organism>
<evidence type="ECO:0000256" key="1">
    <source>
        <dbReference type="SAM" id="Phobius"/>
    </source>
</evidence>
<evidence type="ECO:0000313" key="2">
    <source>
        <dbReference type="EMBL" id="WYY26283.1"/>
    </source>
</evidence>
<accession>A0ABZ2U8I7</accession>
<name>A0ABZ2U8I7_ASHYP</name>
<evidence type="ECO:0000313" key="3">
    <source>
        <dbReference type="Proteomes" id="UP001484199"/>
    </source>
</evidence>